<name>A0A2N8HEX9_9BACT</name>
<evidence type="ECO:0000313" key="2">
    <source>
        <dbReference type="Proteomes" id="UP000236000"/>
    </source>
</evidence>
<proteinExistence type="predicted"/>
<dbReference type="AlphaFoldDB" id="A0A2N8HEX9"/>
<gene>
    <name evidence="1" type="ORF">CXU22_03310</name>
</gene>
<protein>
    <submittedName>
        <fullName evidence="1">Uncharacterized protein</fullName>
    </submittedName>
</protein>
<comment type="caution">
    <text evidence="1">The sequence shown here is derived from an EMBL/GenBank/DDBJ whole genome shotgun (WGS) entry which is preliminary data.</text>
</comment>
<evidence type="ECO:0000313" key="1">
    <source>
        <dbReference type="EMBL" id="PNC18837.1"/>
    </source>
</evidence>
<dbReference type="Proteomes" id="UP000236000">
    <property type="component" value="Unassembled WGS sequence"/>
</dbReference>
<reference evidence="1 2" key="1">
    <citation type="journal article" date="2017" name="BMC Genomics">
        <title>Genome sequencing of 39 Akkermansia muciniphila isolates reveals its population structure, genomic and functional diverisity, and global distribution in mammalian gut microbiotas.</title>
        <authorList>
            <person name="Guo X."/>
            <person name="Li S."/>
            <person name="Zhang J."/>
            <person name="Wu F."/>
            <person name="Li X."/>
            <person name="Wu D."/>
            <person name="Zhang M."/>
            <person name="Ou Z."/>
            <person name="Jie Z."/>
            <person name="Yan Q."/>
            <person name="Li P."/>
            <person name="Yi J."/>
            <person name="Peng Y."/>
        </authorList>
    </citation>
    <scope>NUCLEOTIDE SEQUENCE [LARGE SCALE GENOMIC DNA]</scope>
    <source>
        <strain evidence="1 2">GP24</strain>
    </source>
</reference>
<organism evidence="1 2">
    <name type="scientific">Akkermansia muciniphila</name>
    <dbReference type="NCBI Taxonomy" id="239935"/>
    <lineage>
        <taxon>Bacteria</taxon>
        <taxon>Pseudomonadati</taxon>
        <taxon>Verrucomicrobiota</taxon>
        <taxon>Verrucomicrobiia</taxon>
        <taxon>Verrucomicrobiales</taxon>
        <taxon>Akkermansiaceae</taxon>
        <taxon>Akkermansia</taxon>
    </lineage>
</organism>
<sequence>MLPGFHIRYDDMAGEHLTGVVLPEGVPHVPGQPDNAVFLFTIVYRKGEMDTFVRSIMAGFKAKGLRYTPVPVLPYCILTPRTEYITYIDRMAALHALIRGYAMAWYVINHGH</sequence>
<dbReference type="EMBL" id="PJKA01000006">
    <property type="protein sequence ID" value="PNC18837.1"/>
    <property type="molecule type" value="Genomic_DNA"/>
</dbReference>
<dbReference type="RefSeq" id="WP_102712532.1">
    <property type="nucleotide sequence ID" value="NZ_PJKA01000006.1"/>
</dbReference>
<accession>A0A2N8HEX9</accession>